<keyword evidence="2" id="KW-1185">Reference proteome</keyword>
<evidence type="ECO:0000313" key="2">
    <source>
        <dbReference type="Proteomes" id="UP000322234"/>
    </source>
</evidence>
<sequence>MRKEQQAEKNEMCEGVKAKISPPCSTCECITLERDRDERAGEAGAIPEGPGKRANEFRFNPKEQRAMDPSLYELFLWQPTSATPFKPFVQQLYKHLSCCNQFLANSTRLLQTVDVTLVFNIDMTKMHQQLRDDSITQPLASDATLPPQSP</sequence>
<dbReference type="EMBL" id="VBQZ03000020">
    <property type="protein sequence ID" value="MXQ84296.1"/>
    <property type="molecule type" value="Genomic_DNA"/>
</dbReference>
<dbReference type="AlphaFoldDB" id="A0A6B0R7A9"/>
<comment type="caution">
    <text evidence="1">The sequence shown here is derived from an EMBL/GenBank/DDBJ whole genome shotgun (WGS) entry which is preliminary data.</text>
</comment>
<dbReference type="Proteomes" id="UP000322234">
    <property type="component" value="Unassembled WGS sequence"/>
</dbReference>
<gene>
    <name evidence="1" type="ORF">E5288_WYG014248</name>
</gene>
<evidence type="ECO:0000313" key="1">
    <source>
        <dbReference type="EMBL" id="MXQ84296.1"/>
    </source>
</evidence>
<protein>
    <submittedName>
        <fullName evidence="1">Uncharacterized protein</fullName>
    </submittedName>
</protein>
<reference evidence="1" key="1">
    <citation type="submission" date="2019-10" db="EMBL/GenBank/DDBJ databases">
        <title>The sequence and de novo assembly of the wild yak genome.</title>
        <authorList>
            <person name="Liu Y."/>
        </authorList>
    </citation>
    <scope>NUCLEOTIDE SEQUENCE [LARGE SCALE GENOMIC DNA]</scope>
    <source>
        <strain evidence="1">WY2019</strain>
    </source>
</reference>
<proteinExistence type="predicted"/>
<accession>A0A6B0R7A9</accession>
<organism evidence="1 2">
    <name type="scientific">Bos mutus</name>
    <name type="common">wild yak</name>
    <dbReference type="NCBI Taxonomy" id="72004"/>
    <lineage>
        <taxon>Eukaryota</taxon>
        <taxon>Metazoa</taxon>
        <taxon>Chordata</taxon>
        <taxon>Craniata</taxon>
        <taxon>Vertebrata</taxon>
        <taxon>Euteleostomi</taxon>
        <taxon>Mammalia</taxon>
        <taxon>Eutheria</taxon>
        <taxon>Laurasiatheria</taxon>
        <taxon>Artiodactyla</taxon>
        <taxon>Ruminantia</taxon>
        <taxon>Pecora</taxon>
        <taxon>Bovidae</taxon>
        <taxon>Bovinae</taxon>
        <taxon>Bos</taxon>
    </lineage>
</organism>
<name>A0A6B0R7A9_9CETA</name>